<comment type="caution">
    <text evidence="7">The sequence shown here is derived from an EMBL/GenBank/DDBJ whole genome shotgun (WGS) entry which is preliminary data.</text>
</comment>
<dbReference type="Gene3D" id="2.60.120.1290">
    <property type="match status" value="1"/>
</dbReference>
<evidence type="ECO:0000256" key="2">
    <source>
        <dbReference type="ARBA" id="ARBA00022670"/>
    </source>
</evidence>
<dbReference type="Pfam" id="PF00082">
    <property type="entry name" value="Peptidase_S8"/>
    <property type="match status" value="2"/>
</dbReference>
<dbReference type="PANTHER" id="PTHR43806">
    <property type="entry name" value="PEPTIDASE S8"/>
    <property type="match status" value="1"/>
</dbReference>
<dbReference type="InterPro" id="IPR036852">
    <property type="entry name" value="Peptidase_S8/S53_dom_sf"/>
</dbReference>
<dbReference type="RefSeq" id="WP_249307363.1">
    <property type="nucleotide sequence ID" value="NZ_JACRSZ010000003.1"/>
</dbReference>
<dbReference type="PANTHER" id="PTHR43806:SF11">
    <property type="entry name" value="CEREVISIN-RELATED"/>
    <property type="match status" value="1"/>
</dbReference>
<evidence type="ECO:0000313" key="7">
    <source>
        <dbReference type="EMBL" id="MBC8572382.1"/>
    </source>
</evidence>
<dbReference type="Proteomes" id="UP000657421">
    <property type="component" value="Unassembled WGS sequence"/>
</dbReference>
<evidence type="ECO:0000256" key="4">
    <source>
        <dbReference type="ARBA" id="ARBA00022825"/>
    </source>
</evidence>
<keyword evidence="3 5" id="KW-0378">Hydrolase</keyword>
<reference evidence="7 8" key="1">
    <citation type="submission" date="2020-08" db="EMBL/GenBank/DDBJ databases">
        <title>Genome public.</title>
        <authorList>
            <person name="Liu C."/>
            <person name="Sun Q."/>
        </authorList>
    </citation>
    <scope>NUCLEOTIDE SEQUENCE [LARGE SCALE GENOMIC DNA]</scope>
    <source>
        <strain evidence="7 8">NSJ-46</strain>
    </source>
</reference>
<feature type="active site" description="Charge relay system" evidence="5">
    <location>
        <position position="506"/>
    </location>
</feature>
<evidence type="ECO:0000256" key="5">
    <source>
        <dbReference type="PROSITE-ProRule" id="PRU01240"/>
    </source>
</evidence>
<dbReference type="CDD" id="cd07478">
    <property type="entry name" value="Peptidases_S8_CspA-like"/>
    <property type="match status" value="1"/>
</dbReference>
<dbReference type="InterPro" id="IPR050131">
    <property type="entry name" value="Peptidase_S8_subtilisin-like"/>
</dbReference>
<keyword evidence="2 5" id="KW-0645">Protease</keyword>
<gene>
    <name evidence="7" type="ORF">H8716_04670</name>
</gene>
<dbReference type="InterPro" id="IPR034045">
    <property type="entry name" value="Pep_S8_CspA-like"/>
</dbReference>
<name>A0ABR7N965_9FIRM</name>
<evidence type="ECO:0000313" key="8">
    <source>
        <dbReference type="Proteomes" id="UP000657421"/>
    </source>
</evidence>
<feature type="active site" description="Charge relay system" evidence="5">
    <location>
        <position position="173"/>
    </location>
</feature>
<accession>A0ABR7N965</accession>
<feature type="domain" description="Peptidase S8/S53" evidence="6">
    <location>
        <begin position="96"/>
        <end position="297"/>
    </location>
</feature>
<dbReference type="InterPro" id="IPR017310">
    <property type="entry name" value="Pept_S8A_subtilisin_clostridia"/>
</dbReference>
<dbReference type="PRINTS" id="PR00723">
    <property type="entry name" value="SUBTILISIN"/>
</dbReference>
<comment type="similarity">
    <text evidence="1 5">Belongs to the peptidase S8 family.</text>
</comment>
<dbReference type="PROSITE" id="PS51892">
    <property type="entry name" value="SUBTILASE"/>
    <property type="match status" value="1"/>
</dbReference>
<evidence type="ECO:0000256" key="3">
    <source>
        <dbReference type="ARBA" id="ARBA00022801"/>
    </source>
</evidence>
<dbReference type="Gene3D" id="3.40.50.200">
    <property type="entry name" value="Peptidase S8/S53 domain"/>
    <property type="match status" value="1"/>
</dbReference>
<organism evidence="7 8">
    <name type="scientific">Jingyaoa shaoxingensis</name>
    <dbReference type="NCBI Taxonomy" id="2763671"/>
    <lineage>
        <taxon>Bacteria</taxon>
        <taxon>Bacillati</taxon>
        <taxon>Bacillota</taxon>
        <taxon>Clostridia</taxon>
        <taxon>Lachnospirales</taxon>
        <taxon>Lachnospiraceae</taxon>
        <taxon>Jingyaoa</taxon>
    </lineage>
</organism>
<keyword evidence="8" id="KW-1185">Reference proteome</keyword>
<evidence type="ECO:0000259" key="6">
    <source>
        <dbReference type="Pfam" id="PF00082"/>
    </source>
</evidence>
<feature type="active site" description="Charge relay system" evidence="5">
    <location>
        <position position="105"/>
    </location>
</feature>
<keyword evidence="4 5" id="KW-0720">Serine protease</keyword>
<dbReference type="SUPFAM" id="SSF52743">
    <property type="entry name" value="Subtilisin-like"/>
    <property type="match status" value="1"/>
</dbReference>
<sequence>MITDTIENMVLSNTYADLIVPVQSDTEDFLKNYSQYGAQLFGGRLGMIHVSRETDGLNQRISYSSIPKLYTTLDYESLISSGILRVQTQPSLSYRGKGVLLGFLDTGIDYTSPAFLTPGGQTRILGLWDQTIVSGITPYDLGYGTAYTSEEINLALQSDRPFDLIPSMDTNGHGTFLAGIAAGSPDRSGQFLSAAPEADLAVVKLKDAKPYLQNYFLADTEQPVFQETDIMMGIRYLVILSILSEKPLVICLGLGTNQGDHSGNNALDRLLTYYVDYQNCFCTCAGGNETGAGHHFSSIAPFSPESTMAEINVPSAHSGFCLEIWASSPALYTLTVTSPLGESTSAITPKQGTQTTYRFFAERSVLEVRYEIAEFNSGFQLIFLRFLTPTEGIWTLRLLNSSQIQTDIHMWLPIKGLLRNDVFFLVPDPDTTVTGPGNTPSLITLGGYDTKTGSIWASSSRGYTLSGQVKPDLTAPAVEVYGPSPSRLSTSGLPSLDSFTRKTGTSAASALAAGALALLINWSMEHDSDYFPFLTNRSAKNYLIRGARRRNVYSYPNREWGYGELDLYGVFESLL</sequence>
<feature type="domain" description="Peptidase S8/S53" evidence="6">
    <location>
        <begin position="430"/>
        <end position="563"/>
    </location>
</feature>
<evidence type="ECO:0000256" key="1">
    <source>
        <dbReference type="ARBA" id="ARBA00011073"/>
    </source>
</evidence>
<dbReference type="InterPro" id="IPR015500">
    <property type="entry name" value="Peptidase_S8_subtilisin-rel"/>
</dbReference>
<dbReference type="EMBL" id="JACRSZ010000003">
    <property type="protein sequence ID" value="MBC8572382.1"/>
    <property type="molecule type" value="Genomic_DNA"/>
</dbReference>
<dbReference type="PIRSF" id="PIRSF037894">
    <property type="entry name" value="Subtilisin_rel_CspABC"/>
    <property type="match status" value="1"/>
</dbReference>
<proteinExistence type="inferred from homology"/>
<dbReference type="InterPro" id="IPR000209">
    <property type="entry name" value="Peptidase_S8/S53_dom"/>
</dbReference>
<protein>
    <submittedName>
        <fullName evidence="7">S8 family peptidase</fullName>
    </submittedName>
</protein>